<dbReference type="Proteomes" id="UP001321473">
    <property type="component" value="Unassembled WGS sequence"/>
</dbReference>
<name>A0AAQ4FC97_AMBAM</name>
<dbReference type="GO" id="GO:0020037">
    <property type="term" value="F:heme binding"/>
    <property type="evidence" value="ECO:0007669"/>
    <property type="project" value="InterPro"/>
</dbReference>
<dbReference type="EMBL" id="JARKHS020004263">
    <property type="protein sequence ID" value="KAK8784790.1"/>
    <property type="molecule type" value="Genomic_DNA"/>
</dbReference>
<evidence type="ECO:0000256" key="7">
    <source>
        <dbReference type="PIRSR" id="PIRSR602401-1"/>
    </source>
</evidence>
<dbReference type="PRINTS" id="PR00385">
    <property type="entry name" value="P450"/>
</dbReference>
<dbReference type="InterPro" id="IPR002401">
    <property type="entry name" value="Cyt_P450_E_grp-I"/>
</dbReference>
<keyword evidence="10" id="KW-1185">Reference proteome</keyword>
<dbReference type="GO" id="GO:0005506">
    <property type="term" value="F:iron ion binding"/>
    <property type="evidence" value="ECO:0007669"/>
    <property type="project" value="InterPro"/>
</dbReference>
<keyword evidence="5 7" id="KW-0408">Iron</keyword>
<dbReference type="GO" id="GO:0016705">
    <property type="term" value="F:oxidoreductase activity, acting on paired donors, with incorporation or reduction of molecular oxygen"/>
    <property type="evidence" value="ECO:0007669"/>
    <property type="project" value="InterPro"/>
</dbReference>
<proteinExistence type="inferred from homology"/>
<feature type="binding site" description="axial binding residue" evidence="7">
    <location>
        <position position="139"/>
    </location>
    <ligand>
        <name>heme</name>
        <dbReference type="ChEBI" id="CHEBI:30413"/>
    </ligand>
    <ligandPart>
        <name>Fe</name>
        <dbReference type="ChEBI" id="CHEBI:18248"/>
    </ligandPart>
</feature>
<dbReference type="InterPro" id="IPR036396">
    <property type="entry name" value="Cyt_P450_sf"/>
</dbReference>
<reference evidence="9 10" key="1">
    <citation type="journal article" date="2023" name="Arcadia Sci">
        <title>De novo assembly of a long-read Amblyomma americanum tick genome.</title>
        <authorList>
            <person name="Chou S."/>
            <person name="Poskanzer K.E."/>
            <person name="Rollins M."/>
            <person name="Thuy-Boun P.S."/>
        </authorList>
    </citation>
    <scope>NUCLEOTIDE SEQUENCE [LARGE SCALE GENOMIC DNA]</scope>
    <source>
        <strain evidence="9">F_SG_1</strain>
        <tissue evidence="9">Salivary glands</tissue>
    </source>
</reference>
<evidence type="ECO:0000256" key="1">
    <source>
        <dbReference type="ARBA" id="ARBA00010617"/>
    </source>
</evidence>
<keyword evidence="3 7" id="KW-0479">Metal-binding</keyword>
<gene>
    <name evidence="9" type="ORF">V5799_008844</name>
</gene>
<dbReference type="GO" id="GO:0004497">
    <property type="term" value="F:monooxygenase activity"/>
    <property type="evidence" value="ECO:0007669"/>
    <property type="project" value="UniProtKB-KW"/>
</dbReference>
<evidence type="ECO:0000256" key="2">
    <source>
        <dbReference type="ARBA" id="ARBA00022617"/>
    </source>
</evidence>
<comment type="similarity">
    <text evidence="1 8">Belongs to the cytochrome P450 family.</text>
</comment>
<comment type="caution">
    <text evidence="9">The sequence shown here is derived from an EMBL/GenBank/DDBJ whole genome shotgun (WGS) entry which is preliminary data.</text>
</comment>
<evidence type="ECO:0000256" key="5">
    <source>
        <dbReference type="ARBA" id="ARBA00023004"/>
    </source>
</evidence>
<dbReference type="PROSITE" id="PS00086">
    <property type="entry name" value="CYTOCHROME_P450"/>
    <property type="match status" value="1"/>
</dbReference>
<dbReference type="SUPFAM" id="SSF48264">
    <property type="entry name" value="Cytochrome P450"/>
    <property type="match status" value="1"/>
</dbReference>
<organism evidence="9 10">
    <name type="scientific">Amblyomma americanum</name>
    <name type="common">Lone star tick</name>
    <dbReference type="NCBI Taxonomy" id="6943"/>
    <lineage>
        <taxon>Eukaryota</taxon>
        <taxon>Metazoa</taxon>
        <taxon>Ecdysozoa</taxon>
        <taxon>Arthropoda</taxon>
        <taxon>Chelicerata</taxon>
        <taxon>Arachnida</taxon>
        <taxon>Acari</taxon>
        <taxon>Parasitiformes</taxon>
        <taxon>Ixodida</taxon>
        <taxon>Ixodoidea</taxon>
        <taxon>Ixodidae</taxon>
        <taxon>Amblyomminae</taxon>
        <taxon>Amblyomma</taxon>
    </lineage>
</organism>
<dbReference type="PANTHER" id="PTHR24289">
    <property type="entry name" value="STEROID 17-ALPHA-HYDROXYLASE/17,20 LYASE"/>
    <property type="match status" value="1"/>
</dbReference>
<dbReference type="PANTHER" id="PTHR24289:SF1">
    <property type="entry name" value="STEROID 17-ALPHA-HYDROXYLASE_17,20 LYASE"/>
    <property type="match status" value="1"/>
</dbReference>
<sequence>ATDTSAGELQWLFLRLAKEPRIQEKIQKEINDRIGSNPPVYKDRAQLPFTVACLLETLRIRPIAPLGLPHNTSTDAKLGNLVIPKDTGILYNVYGANHDPKIWNDPEEFRPERFLDLATGKLRQDLGPLLTFGMGPRTCPGEKLAHVDMFYILVRLMQRLSCSAPGKPSDVNMDGGGSSLFLLPSKQNIVLTRRN</sequence>
<keyword evidence="6 8" id="KW-0503">Monooxygenase</keyword>
<keyword evidence="4 8" id="KW-0560">Oxidoreductase</keyword>
<evidence type="ECO:0000256" key="4">
    <source>
        <dbReference type="ARBA" id="ARBA00023002"/>
    </source>
</evidence>
<dbReference type="InterPro" id="IPR001128">
    <property type="entry name" value="Cyt_P450"/>
</dbReference>
<comment type="cofactor">
    <cofactor evidence="7">
        <name>heme</name>
        <dbReference type="ChEBI" id="CHEBI:30413"/>
    </cofactor>
</comment>
<evidence type="ECO:0008006" key="11">
    <source>
        <dbReference type="Google" id="ProtNLM"/>
    </source>
</evidence>
<dbReference type="InterPro" id="IPR017972">
    <property type="entry name" value="Cyt_P450_CS"/>
</dbReference>
<evidence type="ECO:0000313" key="9">
    <source>
        <dbReference type="EMBL" id="KAK8784790.1"/>
    </source>
</evidence>
<dbReference type="Gene3D" id="1.10.630.10">
    <property type="entry name" value="Cytochrome P450"/>
    <property type="match status" value="1"/>
</dbReference>
<evidence type="ECO:0000256" key="8">
    <source>
        <dbReference type="RuleBase" id="RU000461"/>
    </source>
</evidence>
<evidence type="ECO:0000313" key="10">
    <source>
        <dbReference type="Proteomes" id="UP001321473"/>
    </source>
</evidence>
<dbReference type="PRINTS" id="PR00463">
    <property type="entry name" value="EP450I"/>
</dbReference>
<evidence type="ECO:0000256" key="3">
    <source>
        <dbReference type="ARBA" id="ARBA00022723"/>
    </source>
</evidence>
<dbReference type="Pfam" id="PF00067">
    <property type="entry name" value="p450"/>
    <property type="match status" value="1"/>
</dbReference>
<feature type="non-terminal residue" evidence="9">
    <location>
        <position position="1"/>
    </location>
</feature>
<keyword evidence="2 7" id="KW-0349">Heme</keyword>
<accession>A0AAQ4FC97</accession>
<dbReference type="AlphaFoldDB" id="A0AAQ4FC97"/>
<protein>
    <recommendedName>
        <fullName evidence="11">Cytochrome</fullName>
    </recommendedName>
</protein>
<evidence type="ECO:0000256" key="6">
    <source>
        <dbReference type="ARBA" id="ARBA00023033"/>
    </source>
</evidence>